<sequence>MSDENEVTQRTETEETKVSADDDASLKQLLGNICSNVKENFVMNRYINIFQKATKKKQDSKVAGVKEGTKEKKLVLRELIKKHLLAGSTRMEYELPDLHQLLTMAKASFQKVPTLIEVPCPVNICGDIHGQYGDLMRIFASCGLPFKVRYLFLGDYVDRGRHPLEVIVLLLACKIQFPKFVFLLRGNHELFHINKTYGFAAEIRTRYRIQADAQGLYNHFNEVFAEMPLAAIVAGKILCMHGGLSPELNSLNDIKSIKRPLRMVKGLAQDLLWADPETGAKGFQKNQIRGVSWVFGENAVHEKIKQLGIDMVIRAHQVVEFGYAFFANRRLITVFSAARYHEDLCNFAAVVIVDSHLELSFLQLKPSEYEQQRKEKLVPTADVEDDLEDDKI</sequence>
<dbReference type="EC" id="3.1.3.16" evidence="1"/>
<evidence type="ECO:0000313" key="4">
    <source>
        <dbReference type="Proteomes" id="UP000887581"/>
    </source>
</evidence>
<dbReference type="InterPro" id="IPR004843">
    <property type="entry name" value="Calcineurin-like_PHP"/>
</dbReference>
<comment type="similarity">
    <text evidence="1">Belongs to the PPP phosphatase family.</text>
</comment>
<dbReference type="SMART" id="SM00156">
    <property type="entry name" value="PP2Ac"/>
    <property type="match status" value="1"/>
</dbReference>
<proteinExistence type="inferred from homology"/>
<feature type="compositionally biased region" description="Acidic residues" evidence="2">
    <location>
        <begin position="382"/>
        <end position="392"/>
    </location>
</feature>
<name>A0A915Q536_9BILA</name>
<dbReference type="GO" id="GO:0004722">
    <property type="term" value="F:protein serine/threonine phosphatase activity"/>
    <property type="evidence" value="ECO:0007669"/>
    <property type="project" value="UniProtKB-EC"/>
</dbReference>
<dbReference type="Gene3D" id="3.60.21.10">
    <property type="match status" value="1"/>
</dbReference>
<reference evidence="5" key="1">
    <citation type="submission" date="2022-11" db="UniProtKB">
        <authorList>
            <consortium name="WormBaseParasite"/>
        </authorList>
    </citation>
    <scope>IDENTIFICATION</scope>
</reference>
<feature type="domain" description="Serine/threonine specific protein phosphatases" evidence="3">
    <location>
        <begin position="184"/>
        <end position="189"/>
    </location>
</feature>
<evidence type="ECO:0000256" key="1">
    <source>
        <dbReference type="RuleBase" id="RU004273"/>
    </source>
</evidence>
<feature type="region of interest" description="Disordered" evidence="2">
    <location>
        <begin position="1"/>
        <end position="20"/>
    </location>
</feature>
<evidence type="ECO:0000256" key="2">
    <source>
        <dbReference type="SAM" id="MobiDB-lite"/>
    </source>
</evidence>
<accession>A0A915Q536</accession>
<evidence type="ECO:0000313" key="5">
    <source>
        <dbReference type="WBParaSite" id="sdigi.contig591.g9137.t1"/>
    </source>
</evidence>
<feature type="region of interest" description="Disordered" evidence="2">
    <location>
        <begin position="370"/>
        <end position="392"/>
    </location>
</feature>
<dbReference type="GO" id="GO:0005737">
    <property type="term" value="C:cytoplasm"/>
    <property type="evidence" value="ECO:0007669"/>
    <property type="project" value="TreeGrafter"/>
</dbReference>
<dbReference type="AlphaFoldDB" id="A0A915Q536"/>
<dbReference type="InterPro" id="IPR029052">
    <property type="entry name" value="Metallo-depent_PP-like"/>
</dbReference>
<dbReference type="Pfam" id="PF00149">
    <property type="entry name" value="Metallophos"/>
    <property type="match status" value="1"/>
</dbReference>
<keyword evidence="1" id="KW-0378">Hydrolase</keyword>
<dbReference type="WBParaSite" id="sdigi.contig591.g9137.t1">
    <property type="protein sequence ID" value="sdigi.contig591.g9137.t1"/>
    <property type="gene ID" value="sdigi.contig591.g9137"/>
</dbReference>
<dbReference type="InterPro" id="IPR050341">
    <property type="entry name" value="PP1_catalytic_subunit"/>
</dbReference>
<dbReference type="PRINTS" id="PR00114">
    <property type="entry name" value="STPHPHTASE"/>
</dbReference>
<dbReference type="GO" id="GO:0005634">
    <property type="term" value="C:nucleus"/>
    <property type="evidence" value="ECO:0007669"/>
    <property type="project" value="TreeGrafter"/>
</dbReference>
<dbReference type="PROSITE" id="PS00125">
    <property type="entry name" value="SER_THR_PHOSPHATASE"/>
    <property type="match status" value="1"/>
</dbReference>
<dbReference type="Proteomes" id="UP000887581">
    <property type="component" value="Unplaced"/>
</dbReference>
<evidence type="ECO:0000259" key="3">
    <source>
        <dbReference type="PROSITE" id="PS00125"/>
    </source>
</evidence>
<dbReference type="SUPFAM" id="SSF56300">
    <property type="entry name" value="Metallo-dependent phosphatases"/>
    <property type="match status" value="1"/>
</dbReference>
<dbReference type="PANTHER" id="PTHR11668">
    <property type="entry name" value="SERINE/THREONINE PROTEIN PHOSPHATASE"/>
    <property type="match status" value="1"/>
</dbReference>
<comment type="catalytic activity">
    <reaction evidence="1">
        <text>O-phospho-L-threonyl-[protein] + H2O = L-threonyl-[protein] + phosphate</text>
        <dbReference type="Rhea" id="RHEA:47004"/>
        <dbReference type="Rhea" id="RHEA-COMP:11060"/>
        <dbReference type="Rhea" id="RHEA-COMP:11605"/>
        <dbReference type="ChEBI" id="CHEBI:15377"/>
        <dbReference type="ChEBI" id="CHEBI:30013"/>
        <dbReference type="ChEBI" id="CHEBI:43474"/>
        <dbReference type="ChEBI" id="CHEBI:61977"/>
        <dbReference type="EC" id="3.1.3.16"/>
    </reaction>
</comment>
<dbReference type="PANTHER" id="PTHR11668:SF491">
    <property type="entry name" value="SERINE_THREONINE-PROTEIN PHOSPHATASE"/>
    <property type="match status" value="1"/>
</dbReference>
<dbReference type="InterPro" id="IPR006186">
    <property type="entry name" value="Ser/Thr-sp_prot-phosphatase"/>
</dbReference>
<organism evidence="4 5">
    <name type="scientific">Setaria digitata</name>
    <dbReference type="NCBI Taxonomy" id="48799"/>
    <lineage>
        <taxon>Eukaryota</taxon>
        <taxon>Metazoa</taxon>
        <taxon>Ecdysozoa</taxon>
        <taxon>Nematoda</taxon>
        <taxon>Chromadorea</taxon>
        <taxon>Rhabditida</taxon>
        <taxon>Spirurina</taxon>
        <taxon>Spiruromorpha</taxon>
        <taxon>Filarioidea</taxon>
        <taxon>Setariidae</taxon>
        <taxon>Setaria</taxon>
    </lineage>
</organism>
<feature type="compositionally biased region" description="Basic and acidic residues" evidence="2">
    <location>
        <begin position="7"/>
        <end position="20"/>
    </location>
</feature>
<keyword evidence="4" id="KW-1185">Reference proteome</keyword>
<protein>
    <recommendedName>
        <fullName evidence="1">Serine/threonine-protein phosphatase</fullName>
        <ecNumber evidence="1">3.1.3.16</ecNumber>
    </recommendedName>
</protein>